<evidence type="ECO:0000313" key="3">
    <source>
        <dbReference type="Ensembl" id="ENSTGEP00000005644.1"/>
    </source>
</evidence>
<accession>A0A8D2EGH8</accession>
<dbReference type="InterPro" id="IPR011539">
    <property type="entry name" value="RHD_DNA_bind_dom"/>
</dbReference>
<dbReference type="Ensembl" id="ENSTGET00000006834.1">
    <property type="protein sequence ID" value="ENSTGEP00000005644.1"/>
    <property type="gene ID" value="ENSTGEG00000004678.1"/>
</dbReference>
<dbReference type="Proteomes" id="UP000694411">
    <property type="component" value="Chromosome 16"/>
</dbReference>
<reference evidence="3" key="2">
    <citation type="submission" date="2025-08" db="UniProtKB">
        <authorList>
            <consortium name="Ensembl"/>
        </authorList>
    </citation>
    <scope>IDENTIFICATION</scope>
</reference>
<name>A0A8D2EGH8_THEGE</name>
<dbReference type="AlphaFoldDB" id="A0A8D2EGH8"/>
<dbReference type="GO" id="GO:0003677">
    <property type="term" value="F:DNA binding"/>
    <property type="evidence" value="ECO:0007669"/>
    <property type="project" value="InterPro"/>
</dbReference>
<reference evidence="3" key="1">
    <citation type="submission" date="2018-05" db="EMBL/GenBank/DDBJ databases">
        <title>Whole genome of Theropithecus gelada.</title>
        <authorList>
            <person name="Chiou K.L."/>
            <person name="Snyder-Mackler N."/>
        </authorList>
    </citation>
    <scope>NUCLEOTIDE SEQUENCE [LARGE SCALE GENOMIC DNA]</scope>
</reference>
<gene>
    <name evidence="3" type="primary">SRSF2</name>
</gene>
<feature type="region of interest" description="Disordered" evidence="1">
    <location>
        <begin position="282"/>
        <end position="333"/>
    </location>
</feature>
<feature type="domain" description="RHD" evidence="2">
    <location>
        <begin position="67"/>
        <end position="111"/>
    </location>
</feature>
<sequence length="357" mass="36799">GSRRQFVGLRAASQSHELRPPPSRCGGYDLPQGGQPDLPHLARHAEARLREVRARWRRVHPAGPLHQGVPRLRLRPLPRQAGRRGRYGCHGRSRAGRPRAAGANGALRPPPGLTPQPPGTATPQVWGRWLRTPEPQVNGAEGTAGGGAGRAGDPGGLTKVRGEARGAGPDGAGAARRVSDPAAAPRASAVCDPGVAGVWAARGGGPRLATGEMASGGEIMAAWAGARGRGRPRCLELTPLCLLVPPAALGGVAAADPGVGAVPGPAADLATAARSLGPALALALGRPPSPDPREGPSPSPPRSPDLARGPGPDLGPGVLRRCPRGNPNPGRDRRVLLRVLKRKERCPLKKMMYPQAV</sequence>
<evidence type="ECO:0000313" key="4">
    <source>
        <dbReference type="Proteomes" id="UP000694411"/>
    </source>
</evidence>
<dbReference type="GO" id="GO:0003700">
    <property type="term" value="F:DNA-binding transcription factor activity"/>
    <property type="evidence" value="ECO:0007669"/>
    <property type="project" value="InterPro"/>
</dbReference>
<evidence type="ECO:0000259" key="2">
    <source>
        <dbReference type="PROSITE" id="PS50254"/>
    </source>
</evidence>
<evidence type="ECO:0000256" key="1">
    <source>
        <dbReference type="SAM" id="MobiDB-lite"/>
    </source>
</evidence>
<proteinExistence type="predicted"/>
<feature type="region of interest" description="Disordered" evidence="1">
    <location>
        <begin position="1"/>
        <end position="26"/>
    </location>
</feature>
<dbReference type="PROSITE" id="PS50254">
    <property type="entry name" value="REL_2"/>
    <property type="match status" value="1"/>
</dbReference>
<feature type="compositionally biased region" description="Basic residues" evidence="1">
    <location>
        <begin position="79"/>
        <end position="97"/>
    </location>
</feature>
<protein>
    <submittedName>
        <fullName evidence="3">Serine and arginine rich splicing factor 2</fullName>
    </submittedName>
</protein>
<feature type="compositionally biased region" description="Pro residues" evidence="1">
    <location>
        <begin position="108"/>
        <end position="120"/>
    </location>
</feature>
<organism evidence="3 4">
    <name type="scientific">Theropithecus gelada</name>
    <name type="common">Gelada baboon</name>
    <dbReference type="NCBI Taxonomy" id="9565"/>
    <lineage>
        <taxon>Eukaryota</taxon>
        <taxon>Metazoa</taxon>
        <taxon>Chordata</taxon>
        <taxon>Craniata</taxon>
        <taxon>Vertebrata</taxon>
        <taxon>Euteleostomi</taxon>
        <taxon>Mammalia</taxon>
        <taxon>Eutheria</taxon>
        <taxon>Euarchontoglires</taxon>
        <taxon>Primates</taxon>
        <taxon>Haplorrhini</taxon>
        <taxon>Catarrhini</taxon>
        <taxon>Cercopithecidae</taxon>
        <taxon>Cercopithecinae</taxon>
        <taxon>Theropithecus</taxon>
    </lineage>
</organism>
<feature type="compositionally biased region" description="Gly residues" evidence="1">
    <location>
        <begin position="142"/>
        <end position="155"/>
    </location>
</feature>
<feature type="compositionally biased region" description="Low complexity" evidence="1">
    <location>
        <begin position="98"/>
        <end position="107"/>
    </location>
</feature>
<feature type="region of interest" description="Disordered" evidence="1">
    <location>
        <begin position="79"/>
        <end position="180"/>
    </location>
</feature>
<feature type="compositionally biased region" description="Pro residues" evidence="1">
    <location>
        <begin position="287"/>
        <end position="303"/>
    </location>
</feature>
<keyword evidence="4" id="KW-1185">Reference proteome</keyword>
<reference evidence="3" key="3">
    <citation type="submission" date="2025-09" db="UniProtKB">
        <authorList>
            <consortium name="Ensembl"/>
        </authorList>
    </citation>
    <scope>IDENTIFICATION</scope>
</reference>